<evidence type="ECO:0000256" key="6">
    <source>
        <dbReference type="ARBA" id="ARBA00022741"/>
    </source>
</evidence>
<keyword evidence="15" id="KW-1185">Reference proteome</keyword>
<comment type="caution">
    <text evidence="14">The sequence shown here is derived from an EMBL/GenBank/DDBJ whole genome shotgun (WGS) entry which is preliminary data.</text>
</comment>
<keyword evidence="6" id="KW-0547">Nucleotide-binding</keyword>
<evidence type="ECO:0000256" key="10">
    <source>
        <dbReference type="ARBA" id="ARBA00047899"/>
    </source>
</evidence>
<dbReference type="SMART" id="SM00090">
    <property type="entry name" value="RIO"/>
    <property type="match status" value="1"/>
</dbReference>
<dbReference type="EC" id="2.7.11.1" evidence="2"/>
<evidence type="ECO:0000256" key="8">
    <source>
        <dbReference type="ARBA" id="ARBA00022840"/>
    </source>
</evidence>
<dbReference type="Gene3D" id="1.10.510.10">
    <property type="entry name" value="Transferase(Phosphotransferase) domain 1"/>
    <property type="match status" value="1"/>
</dbReference>
<keyword evidence="7 14" id="KW-0418">Kinase</keyword>
<dbReference type="SUPFAM" id="SSF56112">
    <property type="entry name" value="Protein kinase-like (PK-like)"/>
    <property type="match status" value="1"/>
</dbReference>
<dbReference type="GO" id="GO:0016301">
    <property type="term" value="F:kinase activity"/>
    <property type="evidence" value="ECO:0007669"/>
    <property type="project" value="UniProtKB-KW"/>
</dbReference>
<comment type="catalytic activity">
    <reaction evidence="10">
        <text>L-threonyl-[protein] + ATP = O-phospho-L-threonyl-[protein] + ADP + H(+)</text>
        <dbReference type="Rhea" id="RHEA:46608"/>
        <dbReference type="Rhea" id="RHEA-COMP:11060"/>
        <dbReference type="Rhea" id="RHEA-COMP:11605"/>
        <dbReference type="ChEBI" id="CHEBI:15378"/>
        <dbReference type="ChEBI" id="CHEBI:30013"/>
        <dbReference type="ChEBI" id="CHEBI:30616"/>
        <dbReference type="ChEBI" id="CHEBI:61977"/>
        <dbReference type="ChEBI" id="CHEBI:456216"/>
        <dbReference type="EC" id="2.7.11.1"/>
    </reaction>
</comment>
<evidence type="ECO:0000256" key="5">
    <source>
        <dbReference type="ARBA" id="ARBA00022723"/>
    </source>
</evidence>
<dbReference type="InterPro" id="IPR011009">
    <property type="entry name" value="Kinase-like_dom_sf"/>
</dbReference>
<evidence type="ECO:0000256" key="7">
    <source>
        <dbReference type="ARBA" id="ARBA00022777"/>
    </source>
</evidence>
<organism evidence="14 15">
    <name type="scientific">Arthrobacter halodurans</name>
    <dbReference type="NCBI Taxonomy" id="516699"/>
    <lineage>
        <taxon>Bacteria</taxon>
        <taxon>Bacillati</taxon>
        <taxon>Actinomycetota</taxon>
        <taxon>Actinomycetes</taxon>
        <taxon>Micrococcales</taxon>
        <taxon>Micrococcaceae</taxon>
        <taxon>Arthrobacter</taxon>
    </lineage>
</organism>
<dbReference type="PANTHER" id="PTHR45723">
    <property type="entry name" value="SERINE/THREONINE-PROTEIN KINASE RIO1"/>
    <property type="match status" value="1"/>
</dbReference>
<keyword evidence="5" id="KW-0479">Metal-binding</keyword>
<evidence type="ECO:0000256" key="12">
    <source>
        <dbReference type="SAM" id="MobiDB-lite"/>
    </source>
</evidence>
<dbReference type="Pfam" id="PF01163">
    <property type="entry name" value="RIO1"/>
    <property type="match status" value="1"/>
</dbReference>
<name>A0ABV4UPI3_9MICC</name>
<evidence type="ECO:0000256" key="1">
    <source>
        <dbReference type="ARBA" id="ARBA00009196"/>
    </source>
</evidence>
<evidence type="ECO:0000256" key="3">
    <source>
        <dbReference type="ARBA" id="ARBA00022527"/>
    </source>
</evidence>
<evidence type="ECO:0000259" key="13">
    <source>
        <dbReference type="SMART" id="SM00090"/>
    </source>
</evidence>
<proteinExistence type="inferred from homology"/>
<keyword evidence="9" id="KW-0460">Magnesium</keyword>
<evidence type="ECO:0000256" key="4">
    <source>
        <dbReference type="ARBA" id="ARBA00022679"/>
    </source>
</evidence>
<dbReference type="InterPro" id="IPR000687">
    <property type="entry name" value="RIO_kinase"/>
</dbReference>
<dbReference type="RefSeq" id="WP_373972035.1">
    <property type="nucleotide sequence ID" value="NZ_JBHDLJ010000006.1"/>
</dbReference>
<feature type="region of interest" description="Disordered" evidence="12">
    <location>
        <begin position="1"/>
        <end position="79"/>
    </location>
</feature>
<dbReference type="Proteomes" id="UP001575652">
    <property type="component" value="Unassembled WGS sequence"/>
</dbReference>
<feature type="compositionally biased region" description="Basic and acidic residues" evidence="12">
    <location>
        <begin position="1"/>
        <end position="11"/>
    </location>
</feature>
<comment type="similarity">
    <text evidence="1">Belongs to the protein kinase superfamily. RIO-type Ser/Thr kinase family.</text>
</comment>
<comment type="catalytic activity">
    <reaction evidence="11">
        <text>L-seryl-[protein] + ATP = O-phospho-L-seryl-[protein] + ADP + H(+)</text>
        <dbReference type="Rhea" id="RHEA:17989"/>
        <dbReference type="Rhea" id="RHEA-COMP:9863"/>
        <dbReference type="Rhea" id="RHEA-COMP:11604"/>
        <dbReference type="ChEBI" id="CHEBI:15378"/>
        <dbReference type="ChEBI" id="CHEBI:29999"/>
        <dbReference type="ChEBI" id="CHEBI:30616"/>
        <dbReference type="ChEBI" id="CHEBI:83421"/>
        <dbReference type="ChEBI" id="CHEBI:456216"/>
        <dbReference type="EC" id="2.7.11.1"/>
    </reaction>
</comment>
<evidence type="ECO:0000256" key="9">
    <source>
        <dbReference type="ARBA" id="ARBA00022842"/>
    </source>
</evidence>
<dbReference type="InterPro" id="IPR051272">
    <property type="entry name" value="RIO-type_Ser/Thr_kinase"/>
</dbReference>
<evidence type="ECO:0000256" key="11">
    <source>
        <dbReference type="ARBA" id="ARBA00048679"/>
    </source>
</evidence>
<feature type="domain" description="RIO kinase" evidence="13">
    <location>
        <begin position="115"/>
        <end position="344"/>
    </location>
</feature>
<sequence>MKTPPDTHDPDFPDPAARPRRGRSGGAGRALNDDDARLPDRTADDDAAWAGSTSNDDARLPGRFPDPPAGPGNRRVADRPADWNVLDDGLAENQRWSTWPSVEKLLRGPAPYPEFVIEDAGAIDTDLGVLKTGKEADVFLIERATAEHGAVLAAKRYRSPEQRLFHRSSAYTEGRSVRRSRDARALKGGTTYGRAVEASRWAASEWAYLRMAFDAGAPVPYPVQLCGTEILMEFIADPAVPGAAAPRLHQLHPGPERLSAYWEQVVDAMDAFARLGFAHGDLSPYNVLGAGDRIVVIDLPQFVDLAGNSRGMELLARDCRNMCGWFSSRGMPVDADELFARLVASAW</sequence>
<gene>
    <name evidence="14" type="ORF">ACETWP_09730</name>
</gene>
<dbReference type="Gene3D" id="3.30.200.20">
    <property type="entry name" value="Phosphorylase Kinase, domain 1"/>
    <property type="match status" value="1"/>
</dbReference>
<accession>A0ABV4UPI3</accession>
<feature type="compositionally biased region" description="Basic and acidic residues" evidence="12">
    <location>
        <begin position="31"/>
        <end position="44"/>
    </location>
</feature>
<evidence type="ECO:0000313" key="15">
    <source>
        <dbReference type="Proteomes" id="UP001575652"/>
    </source>
</evidence>
<evidence type="ECO:0000313" key="14">
    <source>
        <dbReference type="EMBL" id="MFB0834868.1"/>
    </source>
</evidence>
<dbReference type="InterPro" id="IPR018934">
    <property type="entry name" value="RIO_dom"/>
</dbReference>
<keyword evidence="8" id="KW-0067">ATP-binding</keyword>
<reference evidence="14 15" key="1">
    <citation type="submission" date="2024-09" db="EMBL/GenBank/DDBJ databases">
        <authorList>
            <person name="Salinas-Garcia M.A."/>
            <person name="Prieme A."/>
        </authorList>
    </citation>
    <scope>NUCLEOTIDE SEQUENCE [LARGE SCALE GENOMIC DNA]</scope>
    <source>
        <strain evidence="14 15">DSM 21081</strain>
    </source>
</reference>
<keyword evidence="4" id="KW-0808">Transferase</keyword>
<keyword evidence="3" id="KW-0723">Serine/threonine-protein kinase</keyword>
<dbReference type="EMBL" id="JBHDLJ010000006">
    <property type="protein sequence ID" value="MFB0834868.1"/>
    <property type="molecule type" value="Genomic_DNA"/>
</dbReference>
<protein>
    <recommendedName>
        <fullName evidence="2">non-specific serine/threonine protein kinase</fullName>
        <ecNumber evidence="2">2.7.11.1</ecNumber>
    </recommendedName>
</protein>
<evidence type="ECO:0000256" key="2">
    <source>
        <dbReference type="ARBA" id="ARBA00012513"/>
    </source>
</evidence>